<dbReference type="InterPro" id="IPR039708">
    <property type="entry name" value="MT1774/Rv1733c-like"/>
</dbReference>
<dbReference type="PANTHER" id="PTHR42305:SF1">
    <property type="entry name" value="MEMBRANE PROTEIN RV1733C-RELATED"/>
    <property type="match status" value="1"/>
</dbReference>
<dbReference type="Proteomes" id="UP000653411">
    <property type="component" value="Unassembled WGS sequence"/>
</dbReference>
<proteinExistence type="predicted"/>
<name>A0A917XDP0_9ACTN</name>
<dbReference type="PANTHER" id="PTHR42305">
    <property type="entry name" value="MEMBRANE PROTEIN RV1733C-RELATED"/>
    <property type="match status" value="1"/>
</dbReference>
<evidence type="ECO:0000313" key="1">
    <source>
        <dbReference type="EMBL" id="GGN09941.1"/>
    </source>
</evidence>
<dbReference type="EMBL" id="BMML01000007">
    <property type="protein sequence ID" value="GGN09941.1"/>
    <property type="molecule type" value="Genomic_DNA"/>
</dbReference>
<dbReference type="AlphaFoldDB" id="A0A917XDP0"/>
<organism evidence="1 2">
    <name type="scientific">Streptomyces fuscichromogenes</name>
    <dbReference type="NCBI Taxonomy" id="1324013"/>
    <lineage>
        <taxon>Bacteria</taxon>
        <taxon>Bacillati</taxon>
        <taxon>Actinomycetota</taxon>
        <taxon>Actinomycetes</taxon>
        <taxon>Kitasatosporales</taxon>
        <taxon>Streptomycetaceae</taxon>
        <taxon>Streptomyces</taxon>
    </lineage>
</organism>
<reference evidence="1" key="1">
    <citation type="journal article" date="2014" name="Int. J. Syst. Evol. Microbiol.">
        <title>Complete genome sequence of Corynebacterium casei LMG S-19264T (=DSM 44701T), isolated from a smear-ripened cheese.</title>
        <authorList>
            <consortium name="US DOE Joint Genome Institute (JGI-PGF)"/>
            <person name="Walter F."/>
            <person name="Albersmeier A."/>
            <person name="Kalinowski J."/>
            <person name="Ruckert C."/>
        </authorList>
    </citation>
    <scope>NUCLEOTIDE SEQUENCE</scope>
    <source>
        <strain evidence="1">CGMCC 4.7110</strain>
    </source>
</reference>
<reference evidence="1" key="2">
    <citation type="submission" date="2020-09" db="EMBL/GenBank/DDBJ databases">
        <authorList>
            <person name="Sun Q."/>
            <person name="Zhou Y."/>
        </authorList>
    </citation>
    <scope>NUCLEOTIDE SEQUENCE</scope>
    <source>
        <strain evidence="1">CGMCC 4.7110</strain>
    </source>
</reference>
<comment type="caution">
    <text evidence="1">The sequence shown here is derived from an EMBL/GenBank/DDBJ whole genome shotgun (WGS) entry which is preliminary data.</text>
</comment>
<evidence type="ECO:0008006" key="3">
    <source>
        <dbReference type="Google" id="ProtNLM"/>
    </source>
</evidence>
<evidence type="ECO:0000313" key="2">
    <source>
        <dbReference type="Proteomes" id="UP000653411"/>
    </source>
</evidence>
<keyword evidence="2" id="KW-1185">Reference proteome</keyword>
<accession>A0A917XDP0</accession>
<sequence length="195" mass="21129">MRTRVRGWRWRQNPLRRKSDMVEAWIALTVAALLCVGAPLVGAVTGLWAHEQAQSVAAAERAQRHMVRAVVVGGAPEQLPSVEGGDRAHAYQTNVRWTVPGKGTKTALARVPAGTRTGDVVDVWFDRQGHGVAPPPDAIAVWQHTVTVGLCGTAGAAAVVLVGHGVVRRVALRHRLAEWEQEWARTGPDWTRGRA</sequence>
<dbReference type="RefSeq" id="WP_189263685.1">
    <property type="nucleotide sequence ID" value="NZ_BMML01000007.1"/>
</dbReference>
<protein>
    <recommendedName>
        <fullName evidence="3">Integral membrane protein</fullName>
    </recommendedName>
</protein>
<gene>
    <name evidence="1" type="ORF">GCM10011578_035490</name>
</gene>